<organism evidence="1 2">
    <name type="scientific">Cichorium intybus</name>
    <name type="common">Chicory</name>
    <dbReference type="NCBI Taxonomy" id="13427"/>
    <lineage>
        <taxon>Eukaryota</taxon>
        <taxon>Viridiplantae</taxon>
        <taxon>Streptophyta</taxon>
        <taxon>Embryophyta</taxon>
        <taxon>Tracheophyta</taxon>
        <taxon>Spermatophyta</taxon>
        <taxon>Magnoliopsida</taxon>
        <taxon>eudicotyledons</taxon>
        <taxon>Gunneridae</taxon>
        <taxon>Pentapetalae</taxon>
        <taxon>asterids</taxon>
        <taxon>campanulids</taxon>
        <taxon>Asterales</taxon>
        <taxon>Asteraceae</taxon>
        <taxon>Cichorioideae</taxon>
        <taxon>Cichorieae</taxon>
        <taxon>Cichoriinae</taxon>
        <taxon>Cichorium</taxon>
    </lineage>
</organism>
<sequence>METGDGGGWHNTQKMVAIVIGGLAGLFLGIVFLLVLKSAFKKKRTNTVIVMDMILGSIIFSGCTVACVGSIVGLNNEQRSANADYFRVYKGNNNSKSKVSLVGLALHPFLV</sequence>
<protein>
    <submittedName>
        <fullName evidence="1">Uncharacterized protein</fullName>
    </submittedName>
</protein>
<comment type="caution">
    <text evidence="1">The sequence shown here is derived from an EMBL/GenBank/DDBJ whole genome shotgun (WGS) entry which is preliminary data.</text>
</comment>
<gene>
    <name evidence="1" type="ORF">L2E82_43602</name>
</gene>
<evidence type="ECO:0000313" key="2">
    <source>
        <dbReference type="Proteomes" id="UP001055811"/>
    </source>
</evidence>
<dbReference type="Proteomes" id="UP001055811">
    <property type="component" value="Linkage Group LG08"/>
</dbReference>
<name>A0ACB8ZNR8_CICIN</name>
<evidence type="ECO:0000313" key="1">
    <source>
        <dbReference type="EMBL" id="KAI3699349.1"/>
    </source>
</evidence>
<dbReference type="EMBL" id="CM042016">
    <property type="protein sequence ID" value="KAI3699349.1"/>
    <property type="molecule type" value="Genomic_DNA"/>
</dbReference>
<proteinExistence type="predicted"/>
<reference evidence="2" key="1">
    <citation type="journal article" date="2022" name="Mol. Ecol. Resour.">
        <title>The genomes of chicory, endive, great burdock and yacon provide insights into Asteraceae palaeo-polyploidization history and plant inulin production.</title>
        <authorList>
            <person name="Fan W."/>
            <person name="Wang S."/>
            <person name="Wang H."/>
            <person name="Wang A."/>
            <person name="Jiang F."/>
            <person name="Liu H."/>
            <person name="Zhao H."/>
            <person name="Xu D."/>
            <person name="Zhang Y."/>
        </authorList>
    </citation>
    <scope>NUCLEOTIDE SEQUENCE [LARGE SCALE GENOMIC DNA]</scope>
    <source>
        <strain evidence="2">cv. Punajuju</strain>
    </source>
</reference>
<reference evidence="1 2" key="2">
    <citation type="journal article" date="2022" name="Mol. Ecol. Resour.">
        <title>The genomes of chicory, endive, great burdock and yacon provide insights into Asteraceae paleo-polyploidization history and plant inulin production.</title>
        <authorList>
            <person name="Fan W."/>
            <person name="Wang S."/>
            <person name="Wang H."/>
            <person name="Wang A."/>
            <person name="Jiang F."/>
            <person name="Liu H."/>
            <person name="Zhao H."/>
            <person name="Xu D."/>
            <person name="Zhang Y."/>
        </authorList>
    </citation>
    <scope>NUCLEOTIDE SEQUENCE [LARGE SCALE GENOMIC DNA]</scope>
    <source>
        <strain evidence="2">cv. Punajuju</strain>
        <tissue evidence="1">Leaves</tissue>
    </source>
</reference>
<keyword evidence="2" id="KW-1185">Reference proteome</keyword>
<accession>A0ACB8ZNR8</accession>